<feature type="domain" description="HTH marR-type" evidence="2">
    <location>
        <begin position="12"/>
        <end position="142"/>
    </location>
</feature>
<accession>A0A455T2X0</accession>
<dbReference type="InterPro" id="IPR036388">
    <property type="entry name" value="WH-like_DNA-bd_sf"/>
</dbReference>
<evidence type="ECO:0000313" key="3">
    <source>
        <dbReference type="EMBL" id="BBH94963.1"/>
    </source>
</evidence>
<evidence type="ECO:0000259" key="2">
    <source>
        <dbReference type="PROSITE" id="PS50995"/>
    </source>
</evidence>
<dbReference type="InterPro" id="IPR039422">
    <property type="entry name" value="MarR/SlyA-like"/>
</dbReference>
<dbReference type="EMBL" id="AP019377">
    <property type="protein sequence ID" value="BBH94963.1"/>
    <property type="molecule type" value="Genomic_DNA"/>
</dbReference>
<dbReference type="Pfam" id="PF12802">
    <property type="entry name" value="MarR_2"/>
    <property type="match status" value="1"/>
</dbReference>
<proteinExistence type="predicted"/>
<dbReference type="InterPro" id="IPR036390">
    <property type="entry name" value="WH_DNA-bd_sf"/>
</dbReference>
<dbReference type="PROSITE" id="PS50995">
    <property type="entry name" value="HTH_MARR_2"/>
    <property type="match status" value="1"/>
</dbReference>
<feature type="compositionally biased region" description="Basic and acidic residues" evidence="1">
    <location>
        <begin position="149"/>
        <end position="166"/>
    </location>
</feature>
<dbReference type="AlphaFoldDB" id="A0A455T2X0"/>
<dbReference type="SUPFAM" id="SSF46785">
    <property type="entry name" value="Winged helix' DNA-binding domain"/>
    <property type="match status" value="1"/>
</dbReference>
<sequence length="166" mass="19019">MPSNHQDLPIDYRALAEFRYQIRRFLRFSEQVAREAGLEPQHYQLLLALKGLPEGRKATITELAERLQIQHHSAVELINRLTERDLVRKQRDPLDQRQVIISLTSHGETVLRTLAAYHRAELQIVGPALVAALQAILQDTVQAAAPQEAEPRRENADQVDQEHQEL</sequence>
<dbReference type="PANTHER" id="PTHR33164">
    <property type="entry name" value="TRANSCRIPTIONAL REGULATOR, MARR FAMILY"/>
    <property type="match status" value="1"/>
</dbReference>
<feature type="region of interest" description="Disordered" evidence="1">
    <location>
        <begin position="144"/>
        <end position="166"/>
    </location>
</feature>
<name>A0A455T2X0_9CHLR</name>
<evidence type="ECO:0000256" key="1">
    <source>
        <dbReference type="SAM" id="MobiDB-lite"/>
    </source>
</evidence>
<dbReference type="GO" id="GO:0003700">
    <property type="term" value="F:DNA-binding transcription factor activity"/>
    <property type="evidence" value="ECO:0007669"/>
    <property type="project" value="InterPro"/>
</dbReference>
<dbReference type="SMART" id="SM00347">
    <property type="entry name" value="HTH_MARR"/>
    <property type="match status" value="1"/>
</dbReference>
<dbReference type="InterPro" id="IPR000835">
    <property type="entry name" value="HTH_MarR-typ"/>
</dbReference>
<dbReference type="PANTHER" id="PTHR33164:SF43">
    <property type="entry name" value="HTH-TYPE TRANSCRIPTIONAL REPRESSOR YETL"/>
    <property type="match status" value="1"/>
</dbReference>
<dbReference type="Gene3D" id="1.10.10.10">
    <property type="entry name" value="Winged helix-like DNA-binding domain superfamily/Winged helix DNA-binding domain"/>
    <property type="match status" value="1"/>
</dbReference>
<organism evidence="3">
    <name type="scientific">Thermogemmatispora argillosa</name>
    <dbReference type="NCBI Taxonomy" id="2045280"/>
    <lineage>
        <taxon>Bacteria</taxon>
        <taxon>Bacillati</taxon>
        <taxon>Chloroflexota</taxon>
        <taxon>Ktedonobacteria</taxon>
        <taxon>Thermogemmatisporales</taxon>
        <taxon>Thermogemmatisporaceae</taxon>
        <taxon>Thermogemmatispora</taxon>
    </lineage>
</organism>
<protein>
    <recommendedName>
        <fullName evidence="2">HTH marR-type domain-containing protein</fullName>
    </recommendedName>
</protein>
<gene>
    <name evidence="3" type="ORF">KTA_31620</name>
</gene>
<reference evidence="3" key="1">
    <citation type="submission" date="2018-12" db="EMBL/GenBank/DDBJ databases">
        <title>Novel natural products biosynthetic potential of the class Ktedonobacteria.</title>
        <authorList>
            <person name="Zheng Y."/>
            <person name="Saitou A."/>
            <person name="Wang C.M."/>
            <person name="Toyoda A."/>
            <person name="Minakuchi Y."/>
            <person name="Sekiguchi Y."/>
            <person name="Ueda K."/>
            <person name="Takano H."/>
            <person name="Sakai Y."/>
            <person name="Yokota A."/>
            <person name="Yabe S."/>
        </authorList>
    </citation>
    <scope>NUCLEOTIDE SEQUENCE</scope>
    <source>
        <strain evidence="3">A3-2</strain>
    </source>
</reference>
<dbReference type="GO" id="GO:0006950">
    <property type="term" value="P:response to stress"/>
    <property type="evidence" value="ECO:0007669"/>
    <property type="project" value="TreeGrafter"/>
</dbReference>